<gene>
    <name evidence="3" type="ORF">EDM56_02420</name>
</gene>
<evidence type="ECO:0000256" key="1">
    <source>
        <dbReference type="SAM" id="MobiDB-lite"/>
    </source>
</evidence>
<sequence>MDRIWCDNDCKCERYRIFLLALYLQLLANERGGKPTRTQLKNKNRKNTNPWRVKSAIQNNQRASQHESRDGGQEMNTIPFIRVSGPAIERGRQLGELAKEQISQNITMYRQYFQEVYRVDWDEARAYATTYVPWIEQYDMEIMDEIRGMSEGANLDLLDLVVLNARSEIIINIGKAHSVLDGCTCLAATPIVTKEQEMLIGQNWDWNHLISPGMIVVEIDQSPKPTILMVTEAGIVGKIGMNSEGLGLCMNFLGMDEVSEGGVPIHVVLRGILNSNTLPKAIGQITKLPRGTSANYMIAHKEGESVDVEATHNDYDVIYPLDGCTTHTNHFIAPRMLNIEDTKRNGIPDTHLRQGVATRLLTTQSGSIDAETFKRIFTNHAGHPVGICRHGEAMADAEAAGTAKTVFSIIMNLNKGCFELTAGNPCENPYETYCLK</sequence>
<dbReference type="InterPro" id="IPR047801">
    <property type="entry name" value="Peptidase_C45"/>
</dbReference>
<dbReference type="AlphaFoldDB" id="A0A3M8DTW5"/>
<dbReference type="OrthoDB" id="8109453at2"/>
<dbReference type="EMBL" id="RHHQ01000004">
    <property type="protein sequence ID" value="RNB91633.1"/>
    <property type="molecule type" value="Genomic_DNA"/>
</dbReference>
<keyword evidence="4" id="KW-1185">Reference proteome</keyword>
<protein>
    <recommendedName>
        <fullName evidence="2">Peptidase C45 hydrolase domain-containing protein</fullName>
    </recommendedName>
</protein>
<dbReference type="Pfam" id="PF03417">
    <property type="entry name" value="AAT"/>
    <property type="match status" value="1"/>
</dbReference>
<evidence type="ECO:0000313" key="4">
    <source>
        <dbReference type="Proteomes" id="UP000271031"/>
    </source>
</evidence>
<evidence type="ECO:0000313" key="3">
    <source>
        <dbReference type="EMBL" id="RNB91633.1"/>
    </source>
</evidence>
<dbReference type="Proteomes" id="UP000271031">
    <property type="component" value="Unassembled WGS sequence"/>
</dbReference>
<dbReference type="NCBIfam" id="NF040521">
    <property type="entry name" value="C45_proenzyme"/>
    <property type="match status" value="1"/>
</dbReference>
<comment type="caution">
    <text evidence="3">The sequence shown here is derived from an EMBL/GenBank/DDBJ whole genome shotgun (WGS) entry which is preliminary data.</text>
</comment>
<name>A0A3M8DTW5_9BACL</name>
<reference evidence="3 4" key="1">
    <citation type="submission" date="2018-10" db="EMBL/GenBank/DDBJ databases">
        <title>Phylogenomics of Brevibacillus.</title>
        <authorList>
            <person name="Dunlap C."/>
        </authorList>
    </citation>
    <scope>NUCLEOTIDE SEQUENCE [LARGE SCALE GENOMIC DNA]</scope>
    <source>
        <strain evidence="3 4">JCM 15716</strain>
    </source>
</reference>
<dbReference type="InterPro" id="IPR005079">
    <property type="entry name" value="Peptidase_C45_hydrolase"/>
</dbReference>
<dbReference type="PANTHER" id="PTHR34180">
    <property type="entry name" value="PEPTIDASE C45"/>
    <property type="match status" value="1"/>
</dbReference>
<dbReference type="InterPro" id="IPR047794">
    <property type="entry name" value="C45_proenzyme-like"/>
</dbReference>
<dbReference type="Gene3D" id="1.10.10.2120">
    <property type="match status" value="1"/>
</dbReference>
<dbReference type="Gene3D" id="3.60.60.10">
    <property type="entry name" value="Penicillin V Acylase, Chain A"/>
    <property type="match status" value="1"/>
</dbReference>
<dbReference type="PANTHER" id="PTHR34180:SF1">
    <property type="entry name" value="BETA-ALANYL-DOPAMINE_CARCININE HYDROLASE"/>
    <property type="match status" value="1"/>
</dbReference>
<proteinExistence type="predicted"/>
<feature type="domain" description="Peptidase C45 hydrolase" evidence="2">
    <location>
        <begin position="195"/>
        <end position="425"/>
    </location>
</feature>
<accession>A0A3M8DTW5</accession>
<evidence type="ECO:0000259" key="2">
    <source>
        <dbReference type="Pfam" id="PF03417"/>
    </source>
</evidence>
<feature type="region of interest" description="Disordered" evidence="1">
    <location>
        <begin position="34"/>
        <end position="73"/>
    </location>
</feature>
<organism evidence="3 4">
    <name type="scientific">Brevibacillus fluminis</name>
    <dbReference type="NCBI Taxonomy" id="511487"/>
    <lineage>
        <taxon>Bacteria</taxon>
        <taxon>Bacillati</taxon>
        <taxon>Bacillota</taxon>
        <taxon>Bacilli</taxon>
        <taxon>Bacillales</taxon>
        <taxon>Paenibacillaceae</taxon>
        <taxon>Brevibacillus</taxon>
    </lineage>
</organism>